<organism evidence="4 5">
    <name type="scientific">Blastomonas fulva</name>
    <dbReference type="NCBI Taxonomy" id="1550728"/>
    <lineage>
        <taxon>Bacteria</taxon>
        <taxon>Pseudomonadati</taxon>
        <taxon>Pseudomonadota</taxon>
        <taxon>Alphaproteobacteria</taxon>
        <taxon>Sphingomonadales</taxon>
        <taxon>Sphingomonadaceae</taxon>
        <taxon>Blastomonas</taxon>
    </lineage>
</organism>
<accession>A0ABN5B9E7</accession>
<feature type="signal peptide" evidence="3">
    <location>
        <begin position="1"/>
        <end position="27"/>
    </location>
</feature>
<feature type="coiled-coil region" evidence="1">
    <location>
        <begin position="35"/>
        <end position="65"/>
    </location>
</feature>
<dbReference type="Gene3D" id="2.40.160.10">
    <property type="entry name" value="Porin"/>
    <property type="match status" value="1"/>
</dbReference>
<dbReference type="Proteomes" id="UP000258016">
    <property type="component" value="Chromosome"/>
</dbReference>
<keyword evidence="5" id="KW-1185">Reference proteome</keyword>
<reference evidence="4 5" key="1">
    <citation type="submission" date="2017-03" db="EMBL/GenBank/DDBJ databases">
        <title>Complete genome sequence of Blastomonas fulva degrading microcsystin LR.</title>
        <authorList>
            <person name="Lee H.-g."/>
            <person name="Jin L."/>
            <person name="oh H.-M."/>
        </authorList>
    </citation>
    <scope>NUCLEOTIDE SEQUENCE [LARGE SCALE GENOMIC DNA]</scope>
    <source>
        <strain evidence="4 5">T2</strain>
    </source>
</reference>
<evidence type="ECO:0000256" key="3">
    <source>
        <dbReference type="SAM" id="SignalP"/>
    </source>
</evidence>
<proteinExistence type="predicted"/>
<feature type="compositionally biased region" description="Low complexity" evidence="2">
    <location>
        <begin position="82"/>
        <end position="108"/>
    </location>
</feature>
<keyword evidence="3" id="KW-0732">Signal</keyword>
<feature type="chain" id="PRO_5047355719" evidence="3">
    <location>
        <begin position="28"/>
        <end position="503"/>
    </location>
</feature>
<dbReference type="GeneID" id="303486368"/>
<protein>
    <submittedName>
        <fullName evidence="4">Porin</fullName>
    </submittedName>
</protein>
<sequence length="503" mass="54734">MSFVPGGISTKLLAATMLATMAAPALAQGAPVPAAADQAGVIADLQRQIDELKAMVAQLQAAQQTAASAAPSQPQNPVVLAQQASPANPAPSSQAIAAAAAPPAAGTPQSPPVQTASTSRGGKRWYEKLMLRGYTQMRINEIVSGDDVAPAGLSRLRSIGDSGIRDEGNFSLRRVRLILQGDVNDYLSLYLQPDFATAVSNQSVGERREGFAQLRDAYADVFPTGDKSFRIRLGQSKIPYGWENMQSSSNRLALDRTDAINSAAPGERDLGVVAYYTPPHVQRIWDRLTEDGQKLFGNYGAFGLGAFNGQGLNRTETNDNVMIVALATWPFELDGLGLDGQVLELGGSMMRNRIEIEQRTGGLSPVSYADNRIGVHAILYPQPFGLQAEWNWGRGPQFDPATQQIETRSLRGGYVQAMGRVRRSPLGPFYPFARWQYYRGGFKGAINSPRLETEELELGLEFLPTPALELTVTYGWASRREADERRFGQAEGELLRVQAQWNY</sequence>
<dbReference type="InterPro" id="IPR023614">
    <property type="entry name" value="Porin_dom_sf"/>
</dbReference>
<dbReference type="SUPFAM" id="SSF56935">
    <property type="entry name" value="Porins"/>
    <property type="match status" value="1"/>
</dbReference>
<evidence type="ECO:0000256" key="1">
    <source>
        <dbReference type="SAM" id="Coils"/>
    </source>
</evidence>
<feature type="region of interest" description="Disordered" evidence="2">
    <location>
        <begin position="82"/>
        <end position="121"/>
    </location>
</feature>
<dbReference type="EMBL" id="CP020083">
    <property type="protein sequence ID" value="ASR52154.1"/>
    <property type="molecule type" value="Genomic_DNA"/>
</dbReference>
<dbReference type="InterPro" id="IPR010870">
    <property type="entry name" value="Porin_O/P"/>
</dbReference>
<name>A0ABN5B9E7_9SPHN</name>
<dbReference type="Pfam" id="PF07396">
    <property type="entry name" value="Porin_O_P"/>
    <property type="match status" value="1"/>
</dbReference>
<keyword evidence="1" id="KW-0175">Coiled coil</keyword>
<evidence type="ECO:0000256" key="2">
    <source>
        <dbReference type="SAM" id="MobiDB-lite"/>
    </source>
</evidence>
<evidence type="ECO:0000313" key="5">
    <source>
        <dbReference type="Proteomes" id="UP000258016"/>
    </source>
</evidence>
<dbReference type="RefSeq" id="WP_117352531.1">
    <property type="nucleotide sequence ID" value="NZ_CP020083.1"/>
</dbReference>
<gene>
    <name evidence="4" type="ORF">B5J99_12365</name>
</gene>
<evidence type="ECO:0000313" key="4">
    <source>
        <dbReference type="EMBL" id="ASR52154.1"/>
    </source>
</evidence>